<dbReference type="Pfam" id="PF00884">
    <property type="entry name" value="Sulfatase"/>
    <property type="match status" value="1"/>
</dbReference>
<evidence type="ECO:0000259" key="7">
    <source>
        <dbReference type="Pfam" id="PF00884"/>
    </source>
</evidence>
<dbReference type="PANTHER" id="PTHR43108">
    <property type="entry name" value="N-ACETYLGLUCOSAMINE-6-SULFATASE FAMILY MEMBER"/>
    <property type="match status" value="1"/>
</dbReference>
<dbReference type="PROSITE" id="PS00149">
    <property type="entry name" value="SULFATASE_2"/>
    <property type="match status" value="1"/>
</dbReference>
<dbReference type="PANTHER" id="PTHR43108:SF8">
    <property type="entry name" value="SD21168P"/>
    <property type="match status" value="1"/>
</dbReference>
<keyword evidence="4" id="KW-0325">Glycoprotein</keyword>
<dbReference type="AlphaFoldDB" id="A0A518DKR0"/>
<keyword evidence="2 6" id="KW-0732">Signal</keyword>
<evidence type="ECO:0000256" key="3">
    <source>
        <dbReference type="ARBA" id="ARBA00022801"/>
    </source>
</evidence>
<gene>
    <name evidence="8" type="primary">betC_1</name>
    <name evidence="8" type="ORF">Pla8534_01690</name>
</gene>
<evidence type="ECO:0000256" key="4">
    <source>
        <dbReference type="ARBA" id="ARBA00023180"/>
    </source>
</evidence>
<organism evidence="8 9">
    <name type="scientific">Lignipirellula cremea</name>
    <dbReference type="NCBI Taxonomy" id="2528010"/>
    <lineage>
        <taxon>Bacteria</taxon>
        <taxon>Pseudomonadati</taxon>
        <taxon>Planctomycetota</taxon>
        <taxon>Planctomycetia</taxon>
        <taxon>Pirellulales</taxon>
        <taxon>Pirellulaceae</taxon>
        <taxon>Lignipirellula</taxon>
    </lineage>
</organism>
<dbReference type="CDD" id="cd16031">
    <property type="entry name" value="G6S_like"/>
    <property type="match status" value="1"/>
</dbReference>
<dbReference type="EC" id="3.1.6.6" evidence="8"/>
<dbReference type="SUPFAM" id="SSF53649">
    <property type="entry name" value="Alkaline phosphatase-like"/>
    <property type="match status" value="1"/>
</dbReference>
<proteinExistence type="inferred from homology"/>
<accession>A0A518DKR0</accession>
<dbReference type="RefSeq" id="WP_197442885.1">
    <property type="nucleotide sequence ID" value="NZ_CP036433.1"/>
</dbReference>
<dbReference type="GO" id="GO:0047753">
    <property type="term" value="F:choline-sulfatase activity"/>
    <property type="evidence" value="ECO:0007669"/>
    <property type="project" value="UniProtKB-EC"/>
</dbReference>
<evidence type="ECO:0000313" key="8">
    <source>
        <dbReference type="EMBL" id="QDU92421.1"/>
    </source>
</evidence>
<feature type="chain" id="PRO_5021790249" evidence="6">
    <location>
        <begin position="22"/>
        <end position="505"/>
    </location>
</feature>
<keyword evidence="3 8" id="KW-0378">Hydrolase</keyword>
<reference evidence="8 9" key="1">
    <citation type="submission" date="2019-02" db="EMBL/GenBank/DDBJ databases">
        <title>Deep-cultivation of Planctomycetes and their phenomic and genomic characterization uncovers novel biology.</title>
        <authorList>
            <person name="Wiegand S."/>
            <person name="Jogler M."/>
            <person name="Boedeker C."/>
            <person name="Pinto D."/>
            <person name="Vollmers J."/>
            <person name="Rivas-Marin E."/>
            <person name="Kohn T."/>
            <person name="Peeters S.H."/>
            <person name="Heuer A."/>
            <person name="Rast P."/>
            <person name="Oberbeckmann S."/>
            <person name="Bunk B."/>
            <person name="Jeske O."/>
            <person name="Meyerdierks A."/>
            <person name="Storesund J.E."/>
            <person name="Kallscheuer N."/>
            <person name="Luecker S."/>
            <person name="Lage O.M."/>
            <person name="Pohl T."/>
            <person name="Merkel B.J."/>
            <person name="Hornburger P."/>
            <person name="Mueller R.-W."/>
            <person name="Bruemmer F."/>
            <person name="Labrenz M."/>
            <person name="Spormann A.M."/>
            <person name="Op den Camp H."/>
            <person name="Overmann J."/>
            <person name="Amann R."/>
            <person name="Jetten M.S.M."/>
            <person name="Mascher T."/>
            <person name="Medema M.H."/>
            <person name="Devos D.P."/>
            <person name="Kaster A.-K."/>
            <person name="Ovreas L."/>
            <person name="Rohde M."/>
            <person name="Galperin M.Y."/>
            <person name="Jogler C."/>
        </authorList>
    </citation>
    <scope>NUCLEOTIDE SEQUENCE [LARGE SCALE GENOMIC DNA]</scope>
    <source>
        <strain evidence="8 9">Pla85_3_4</strain>
    </source>
</reference>
<dbReference type="Gene3D" id="3.40.720.10">
    <property type="entry name" value="Alkaline Phosphatase, subunit A"/>
    <property type="match status" value="1"/>
</dbReference>
<feature type="signal peptide" evidence="6">
    <location>
        <begin position="1"/>
        <end position="21"/>
    </location>
</feature>
<dbReference type="PROSITE" id="PS00523">
    <property type="entry name" value="SULFATASE_1"/>
    <property type="match status" value="1"/>
</dbReference>
<dbReference type="InterPro" id="IPR017850">
    <property type="entry name" value="Alkaline_phosphatase_core_sf"/>
</dbReference>
<keyword evidence="9" id="KW-1185">Reference proteome</keyword>
<evidence type="ECO:0000256" key="1">
    <source>
        <dbReference type="ARBA" id="ARBA00008779"/>
    </source>
</evidence>
<dbReference type="EMBL" id="CP036433">
    <property type="protein sequence ID" value="QDU92421.1"/>
    <property type="molecule type" value="Genomic_DNA"/>
</dbReference>
<name>A0A518DKR0_9BACT</name>
<dbReference type="InterPro" id="IPR024607">
    <property type="entry name" value="Sulfatase_CS"/>
</dbReference>
<comment type="similarity">
    <text evidence="1">Belongs to the sulfatase family.</text>
</comment>
<feature type="domain" description="Sulfatase N-terminal" evidence="7">
    <location>
        <begin position="27"/>
        <end position="361"/>
    </location>
</feature>
<dbReference type="Proteomes" id="UP000317648">
    <property type="component" value="Chromosome"/>
</dbReference>
<evidence type="ECO:0000256" key="5">
    <source>
        <dbReference type="SAM" id="MobiDB-lite"/>
    </source>
</evidence>
<evidence type="ECO:0000256" key="6">
    <source>
        <dbReference type="SAM" id="SignalP"/>
    </source>
</evidence>
<dbReference type="KEGG" id="lcre:Pla8534_01690"/>
<evidence type="ECO:0000256" key="2">
    <source>
        <dbReference type="ARBA" id="ARBA00022729"/>
    </source>
</evidence>
<sequence length="505" mass="57445" precursor="true">MKLKYLFLLLTLLINCRPLFAAESSRRNMIFILVDDQRHDAMSCAGHPFLQTSAADALAAGGVRFKNAFVTTSLCSPSRASILTGVYAHSHRVVDNQSPAPEKLTFFSESLQHAGYRTAFIGKWHMGHASDEPRRGWDHWVSFVGQGHYFPDLPDGGTAQLNVNGRRLPQTKYITDELTDYALKWLAEQEKSERPWMLYLSHKAVHHDFSPAHRHKGKFADAVFEPFPTTQGTKLDKLKPMWARNQRNSWHGAEFPFHNTLGKTSDIYRRYCETLCSVDESTGRLLDYLRESGQLDSTLIVYMGDNGHLWGEQGLIDKRTAYEASIRVPLLMHCPQLLPGGRVVEEMAANIDIAPTLLEAACVVRPDNYQGRSLLPLARGQAVTDWREELLYEYFWERWAPSTPTLHALITPRWKYVRAYGLWDVPELYDLENDPQELKSLFHDPPHHQRAIAMDKRLFELLAETGGESIPLQRGWNGSAKEFRDPEASGWAPFPPSMTAGQDAR</sequence>
<evidence type="ECO:0000313" key="9">
    <source>
        <dbReference type="Proteomes" id="UP000317648"/>
    </source>
</evidence>
<feature type="region of interest" description="Disordered" evidence="5">
    <location>
        <begin position="474"/>
        <end position="505"/>
    </location>
</feature>
<dbReference type="InterPro" id="IPR000917">
    <property type="entry name" value="Sulfatase_N"/>
</dbReference>
<protein>
    <submittedName>
        <fullName evidence="8">Choline-sulfatase</fullName>
        <ecNumber evidence="8">3.1.6.6</ecNumber>
    </submittedName>
</protein>